<reference evidence="1" key="2">
    <citation type="submission" date="2017-06" db="EMBL/GenBank/DDBJ databases">
        <title>WGS assembly of Brachypodium distachyon.</title>
        <authorList>
            <consortium name="The International Brachypodium Initiative"/>
            <person name="Lucas S."/>
            <person name="Harmon-Smith M."/>
            <person name="Lail K."/>
            <person name="Tice H."/>
            <person name="Grimwood J."/>
            <person name="Bruce D."/>
            <person name="Barry K."/>
            <person name="Shu S."/>
            <person name="Lindquist E."/>
            <person name="Wang M."/>
            <person name="Pitluck S."/>
            <person name="Vogel J.P."/>
            <person name="Garvin D.F."/>
            <person name="Mockler T.C."/>
            <person name="Schmutz J."/>
            <person name="Rokhsar D."/>
            <person name="Bevan M.W."/>
        </authorList>
    </citation>
    <scope>NUCLEOTIDE SEQUENCE</scope>
    <source>
        <strain evidence="1">Bd21</strain>
    </source>
</reference>
<reference evidence="2" key="3">
    <citation type="submission" date="2018-08" db="UniProtKB">
        <authorList>
            <consortium name="EnsemblPlants"/>
        </authorList>
    </citation>
    <scope>IDENTIFICATION</scope>
    <source>
        <strain evidence="2">cv. Bd21</strain>
    </source>
</reference>
<dbReference type="Gramene" id="PNT77545">
    <property type="protein sequence ID" value="PNT77545"/>
    <property type="gene ID" value="BRADI_1g64656v3"/>
</dbReference>
<protein>
    <submittedName>
        <fullName evidence="1 2">Uncharacterized protein</fullName>
    </submittedName>
</protein>
<proteinExistence type="predicted"/>
<dbReference type="Proteomes" id="UP000008810">
    <property type="component" value="Chromosome 1"/>
</dbReference>
<dbReference type="AlphaFoldDB" id="A0A2K2DTD9"/>
<accession>A0A2K2DTD9</accession>
<dbReference type="EnsemblPlants" id="PNT77545">
    <property type="protein sequence ID" value="PNT77545"/>
    <property type="gene ID" value="BRADI_1g64656v3"/>
</dbReference>
<keyword evidence="3" id="KW-1185">Reference proteome</keyword>
<dbReference type="InParanoid" id="A0A2K2DTD9"/>
<name>A0A2K2DTD9_BRADI</name>
<evidence type="ECO:0000313" key="3">
    <source>
        <dbReference type="Proteomes" id="UP000008810"/>
    </source>
</evidence>
<sequence>MSASPARFTATACDNFIRPNPCSPSRSVVIACAAALIALVTVKIPHANPVYVQYTYWIDHAYIYGPYVYPIYPANIWTLCQSCPIIGAEILGMSISR</sequence>
<dbReference type="EMBL" id="CM000880">
    <property type="protein sequence ID" value="PNT77545.1"/>
    <property type="molecule type" value="Genomic_DNA"/>
</dbReference>
<organism evidence="1">
    <name type="scientific">Brachypodium distachyon</name>
    <name type="common">Purple false brome</name>
    <name type="synonym">Trachynia distachya</name>
    <dbReference type="NCBI Taxonomy" id="15368"/>
    <lineage>
        <taxon>Eukaryota</taxon>
        <taxon>Viridiplantae</taxon>
        <taxon>Streptophyta</taxon>
        <taxon>Embryophyta</taxon>
        <taxon>Tracheophyta</taxon>
        <taxon>Spermatophyta</taxon>
        <taxon>Magnoliopsida</taxon>
        <taxon>Liliopsida</taxon>
        <taxon>Poales</taxon>
        <taxon>Poaceae</taxon>
        <taxon>BOP clade</taxon>
        <taxon>Pooideae</taxon>
        <taxon>Stipodae</taxon>
        <taxon>Brachypodieae</taxon>
        <taxon>Brachypodium</taxon>
    </lineage>
</organism>
<evidence type="ECO:0000313" key="1">
    <source>
        <dbReference type="EMBL" id="PNT77545.1"/>
    </source>
</evidence>
<reference evidence="1 2" key="1">
    <citation type="journal article" date="2010" name="Nature">
        <title>Genome sequencing and analysis of the model grass Brachypodium distachyon.</title>
        <authorList>
            <consortium name="International Brachypodium Initiative"/>
        </authorList>
    </citation>
    <scope>NUCLEOTIDE SEQUENCE [LARGE SCALE GENOMIC DNA]</scope>
    <source>
        <strain evidence="1 2">Bd21</strain>
    </source>
</reference>
<gene>
    <name evidence="1" type="ORF">BRADI_1g64656v3</name>
</gene>
<evidence type="ECO:0000313" key="2">
    <source>
        <dbReference type="EnsemblPlants" id="PNT77545"/>
    </source>
</evidence>